<accession>A0AAE9FKZ4</accession>
<dbReference type="EMBL" id="OL799260">
    <property type="protein sequence ID" value="UMO76983.1"/>
    <property type="molecule type" value="Genomic_DNA"/>
</dbReference>
<proteinExistence type="predicted"/>
<evidence type="ECO:0000313" key="1">
    <source>
        <dbReference type="EMBL" id="UMO76983.1"/>
    </source>
</evidence>
<sequence length="315" mass="35896">MADLLMITKKNVQGYVLNYLFKQLAVKSGHNYTCEFLDKFNLPDIGNYADKADILIVAGFPFYESQRTTVDEALQVMNNPFSQFFHLATFGDTYSNEGSFHSYVDEVVSPVGNFPKIVEELDKFLNFNKRYNAFVHLFLYENSSVIEATDAYNRYEVTDNILDWVSLVETYGESLYEKYGTEADLEEILDKDKVLVKALRERKDDYIKRTLGRTSAQVVNGTVICFTYAEEYVNEVAHKLIEFYQSYNYTRIAVFVGRHTKGDDMFSIRTSGIDAGELAYKVNRGRGKPTTATVFLGNSGQSTFNALLNTLAQIV</sequence>
<reference evidence="1 2" key="1">
    <citation type="submission" date="2021-12" db="EMBL/GenBank/DDBJ databases">
        <authorList>
            <person name="Alrafaie A.M."/>
            <person name="Stafford G.P."/>
        </authorList>
    </citation>
    <scope>NUCLEOTIDE SEQUENCE [LARGE SCALE GENOMIC DNA]</scope>
</reference>
<protein>
    <submittedName>
        <fullName evidence="1">Uncharacterized protein</fullName>
    </submittedName>
</protein>
<evidence type="ECO:0000313" key="2">
    <source>
        <dbReference type="Proteomes" id="UP000829477"/>
    </source>
</evidence>
<dbReference type="Proteomes" id="UP000829477">
    <property type="component" value="Segment"/>
</dbReference>
<keyword evidence="2" id="KW-1185">Reference proteome</keyword>
<organism evidence="1 2">
    <name type="scientific">Enterococcus phage phiSHEF16</name>
    <dbReference type="NCBI Taxonomy" id="2918650"/>
    <lineage>
        <taxon>Viruses</taxon>
        <taxon>Duplodnaviria</taxon>
        <taxon>Heunggongvirae</taxon>
        <taxon>Uroviricota</taxon>
        <taxon>Caudoviricetes</taxon>
        <taxon>Herelleviridae</taxon>
        <taxon>Brockvirinae</taxon>
        <taxon>Schiekvirus</taxon>
        <taxon>Schiekvirus Shef16</taxon>
    </lineage>
</organism>
<name>A0AAE9FKZ4_9CAUD</name>